<protein>
    <recommendedName>
        <fullName evidence="4">DKNYY family protein</fullName>
    </recommendedName>
</protein>
<name>A0A564KSC3_9ENTR</name>
<proteinExistence type="predicted"/>
<evidence type="ECO:0000313" key="3">
    <source>
        <dbReference type="Proteomes" id="UP000318370"/>
    </source>
</evidence>
<accession>A0A564KSC3</accession>
<evidence type="ECO:0000313" key="2">
    <source>
        <dbReference type="EMBL" id="VUS72200.1"/>
    </source>
</evidence>
<feature type="chain" id="PRO_5021747134" description="DKNYY family protein" evidence="1">
    <location>
        <begin position="21"/>
        <end position="495"/>
    </location>
</feature>
<keyword evidence="1" id="KW-0732">Signal</keyword>
<dbReference type="RefSeq" id="WP_412917957.1">
    <property type="nucleotide sequence ID" value="NZ_CABGHF010000013.1"/>
</dbReference>
<gene>
    <name evidence="2" type="ORF">SB6408_05051</name>
</gene>
<dbReference type="Proteomes" id="UP000318370">
    <property type="component" value="Unassembled WGS sequence"/>
</dbReference>
<organism evidence="2 3">
    <name type="scientific">Klebsiella spallanzanii</name>
    <dbReference type="NCBI Taxonomy" id="2587528"/>
    <lineage>
        <taxon>Bacteria</taxon>
        <taxon>Pseudomonadati</taxon>
        <taxon>Pseudomonadota</taxon>
        <taxon>Gammaproteobacteria</taxon>
        <taxon>Enterobacterales</taxon>
        <taxon>Enterobacteriaceae</taxon>
        <taxon>Klebsiella/Raoultella group</taxon>
        <taxon>Klebsiella</taxon>
    </lineage>
</organism>
<dbReference type="EMBL" id="CABGHF010000013">
    <property type="protein sequence ID" value="VUS72200.1"/>
    <property type="molecule type" value="Genomic_DNA"/>
</dbReference>
<sequence>MKKKLLCVLVGTLAIPTAWGCRVSPIYNAYQKQGRDVVYVSGVNYQDSVTLTHLPEVNFSKLRLLRDPARPEEWRYNEEPPESDYIYEGVNATKLTTAYYSDGRYVIWAGEIVRNPPGTPAVDIATFRIFGRFAADKHSLYFDGKRTEANQGVDMATLAAVPFGEPWYNSNGPGSATVLRDQHHLYLRGHRADNPDSFRVLAQKPWDQRGMFYSINACADVPIGPWDTLARTTTQVIINGLALDADPDSFTVVRWIPGTLLIYRDKNGVRRISLDLKDKSAGTPNHALGSKDCSATFNMLEDKVTWRKTWQGEDCEVETLPGLDPEQFHPLNNSVAQYQDRLYSVKTSEFGEDYLEVITLDDPNLVINKRFSADKHHGYLLTTKEELEVFDSAGPLVLLGARIPDEWEAHTEDSQYRPNWFARDDRYVYVFTGAQLYRYKTAWPHYAHVTGQRDKGGYGFAYSRIGGTLVTLEGYYYQDQFAPRKNKSPGQETQG</sequence>
<feature type="signal peptide" evidence="1">
    <location>
        <begin position="1"/>
        <end position="20"/>
    </location>
</feature>
<dbReference type="AlphaFoldDB" id="A0A564KSC3"/>
<reference evidence="2 3" key="1">
    <citation type="submission" date="2019-07" db="EMBL/GenBank/DDBJ databases">
        <authorList>
            <person name="Brisse S."/>
            <person name="Rodrigues C."/>
            <person name="Thorpe H."/>
        </authorList>
    </citation>
    <scope>NUCLEOTIDE SEQUENCE [LARGE SCALE GENOMIC DNA]</scope>
    <source>
        <strain evidence="2">SB6408</strain>
    </source>
</reference>
<evidence type="ECO:0008006" key="4">
    <source>
        <dbReference type="Google" id="ProtNLM"/>
    </source>
</evidence>
<evidence type="ECO:0000256" key="1">
    <source>
        <dbReference type="SAM" id="SignalP"/>
    </source>
</evidence>